<proteinExistence type="predicted"/>
<dbReference type="EMBL" id="WQMT02000002">
    <property type="protein sequence ID" value="KAG9226968.1"/>
    <property type="molecule type" value="Genomic_DNA"/>
</dbReference>
<gene>
    <name evidence="1" type="ORF">CCMSSC00406_0003359</name>
</gene>
<comment type="caution">
    <text evidence="1">The sequence shown here is derived from an EMBL/GenBank/DDBJ whole genome shotgun (WGS) entry which is preliminary data.</text>
</comment>
<organism evidence="1 2">
    <name type="scientific">Pleurotus cornucopiae</name>
    <name type="common">Cornucopia mushroom</name>
    <dbReference type="NCBI Taxonomy" id="5321"/>
    <lineage>
        <taxon>Eukaryota</taxon>
        <taxon>Fungi</taxon>
        <taxon>Dikarya</taxon>
        <taxon>Basidiomycota</taxon>
        <taxon>Agaricomycotina</taxon>
        <taxon>Agaricomycetes</taxon>
        <taxon>Agaricomycetidae</taxon>
        <taxon>Agaricales</taxon>
        <taxon>Pleurotineae</taxon>
        <taxon>Pleurotaceae</taxon>
        <taxon>Pleurotus</taxon>
    </lineage>
</organism>
<protein>
    <submittedName>
        <fullName evidence="1">Uncharacterized protein</fullName>
    </submittedName>
</protein>
<sequence>MPTNTQFTSHAALQRFIASQKAFLERTQSDIDRLKRLKAEAVVDPDRFCSNISNNLNDSAYKLSKRLEGWTEPPDVDWDTFIGCDASALKALGSDARSSYANRNQPHTSQRSELSELQKLVKRAKCQILDPVVDKLTSQGCFDRDEDDEIDMEEMKREIERERMMRLKKKKIRCGGLTISISARVPTDVVVRKDLEDESGDVEISIGDDRKASDPASSLQSAVDDVPSISHTLSTPPSVSNKLKATRVRRAPAKIQEQDADLNDTRPLKKAKLKAEPEEPFTIPPTAAANTKRSRDASRPKSETYKQAWSTSEQHLLEKLLEDIPDGEKNRRFPKQWMDVEHLVSSTPFHSESFFTSSKMSGKFDPKNAQNLMEIEKQFAVKAVEQAQTYWNLLEKVAPKDLRLTKYDDEIFEHVMKDFPELAEEPYHKLVKIDEELMKSPEGKERWRKFIAEYEKKIKDFNFGSLIRTDATQEYGETNTIFVTRIQFYAYEICRNKLGLNDRAHELAKAEAEKERLEKEKAAKKGKKNGKS</sequence>
<evidence type="ECO:0000313" key="2">
    <source>
        <dbReference type="Proteomes" id="UP000824881"/>
    </source>
</evidence>
<accession>A0ACB7JAQ3</accession>
<name>A0ACB7JAQ3_PLECO</name>
<reference evidence="1 2" key="1">
    <citation type="journal article" date="2021" name="Appl. Environ. Microbiol.">
        <title>Genetic linkage and physical mapping for an oyster mushroom Pleurotus cornucopiae and QTL analysis for the trait cap color.</title>
        <authorList>
            <person name="Zhang Y."/>
            <person name="Gao W."/>
            <person name="Sonnenberg A."/>
            <person name="Chen Q."/>
            <person name="Zhang J."/>
            <person name="Huang C."/>
        </authorList>
    </citation>
    <scope>NUCLEOTIDE SEQUENCE [LARGE SCALE GENOMIC DNA]</scope>
    <source>
        <strain evidence="1">CCMSSC00406</strain>
    </source>
</reference>
<keyword evidence="2" id="KW-1185">Reference proteome</keyword>
<dbReference type="Proteomes" id="UP000824881">
    <property type="component" value="Unassembled WGS sequence"/>
</dbReference>
<evidence type="ECO:0000313" key="1">
    <source>
        <dbReference type="EMBL" id="KAG9226968.1"/>
    </source>
</evidence>